<accession>A0A414XI05</accession>
<evidence type="ECO:0000313" key="2">
    <source>
        <dbReference type="Proteomes" id="UP000283713"/>
    </source>
</evidence>
<sequence>MAIDNIQLGGNIIREDSEQGITRIPENRTLMANQFTDDEPILPEVVEGLKTSEEVFNYFRPNVDVTFQNKEGQPVMEHFDFKNVADFAVKAMTEKSPFLSQLSEDKEFFEKAMKSLRSNKPLLRAITNADTKAAMLIILKHFRNELEKSL</sequence>
<comment type="caution">
    <text evidence="1">The sequence shown here is derived from an EMBL/GenBank/DDBJ whole genome shotgun (WGS) entry which is preliminary data.</text>
</comment>
<proteinExistence type="predicted"/>
<dbReference type="AlphaFoldDB" id="A0A414XI05"/>
<dbReference type="RefSeq" id="WP_118292603.1">
    <property type="nucleotide sequence ID" value="NZ_QRKA01000059.1"/>
</dbReference>
<evidence type="ECO:0000313" key="1">
    <source>
        <dbReference type="EMBL" id="RHH73108.1"/>
    </source>
</evidence>
<name>A0A414XI05_PHOVU</name>
<protein>
    <submittedName>
        <fullName evidence="1">Uncharacterized protein</fullName>
    </submittedName>
</protein>
<gene>
    <name evidence="1" type="ORF">DW193_21810</name>
</gene>
<dbReference type="EMBL" id="QRKA01000059">
    <property type="protein sequence ID" value="RHH73108.1"/>
    <property type="molecule type" value="Genomic_DNA"/>
</dbReference>
<reference evidence="1 2" key="1">
    <citation type="submission" date="2018-08" db="EMBL/GenBank/DDBJ databases">
        <title>A genome reference for cultivated species of the human gut microbiota.</title>
        <authorList>
            <person name="Zou Y."/>
            <person name="Xue W."/>
            <person name="Luo G."/>
        </authorList>
    </citation>
    <scope>NUCLEOTIDE SEQUENCE [LARGE SCALE GENOMIC DNA]</scope>
    <source>
        <strain evidence="1 2">AM16-6</strain>
    </source>
</reference>
<dbReference type="Proteomes" id="UP000283713">
    <property type="component" value="Unassembled WGS sequence"/>
</dbReference>
<organism evidence="1 2">
    <name type="scientific">Phocaeicola vulgatus</name>
    <name type="common">Bacteroides vulgatus</name>
    <dbReference type="NCBI Taxonomy" id="821"/>
    <lineage>
        <taxon>Bacteria</taxon>
        <taxon>Pseudomonadati</taxon>
        <taxon>Bacteroidota</taxon>
        <taxon>Bacteroidia</taxon>
        <taxon>Bacteroidales</taxon>
        <taxon>Bacteroidaceae</taxon>
        <taxon>Phocaeicola</taxon>
    </lineage>
</organism>